<reference evidence="3" key="1">
    <citation type="submission" date="2021-02" db="EMBL/GenBank/DDBJ databases">
        <authorList>
            <person name="Palmer J.M."/>
        </authorList>
    </citation>
    <scope>NUCLEOTIDE SEQUENCE</scope>
    <source>
        <strain evidence="3">SCRP23</strain>
    </source>
</reference>
<dbReference type="InterPro" id="IPR013786">
    <property type="entry name" value="AcylCoA_DH/ox_N"/>
</dbReference>
<organism evidence="3 4">
    <name type="scientific">Phytophthora boehmeriae</name>
    <dbReference type="NCBI Taxonomy" id="109152"/>
    <lineage>
        <taxon>Eukaryota</taxon>
        <taxon>Sar</taxon>
        <taxon>Stramenopiles</taxon>
        <taxon>Oomycota</taxon>
        <taxon>Peronosporomycetes</taxon>
        <taxon>Peronosporales</taxon>
        <taxon>Peronosporaceae</taxon>
        <taxon>Phytophthora</taxon>
    </lineage>
</organism>
<feature type="region of interest" description="Disordered" evidence="1">
    <location>
        <begin position="1"/>
        <end position="39"/>
    </location>
</feature>
<name>A0A8T1WQR5_9STRA</name>
<sequence length="105" mass="11516">MLSRAITAATRRRAASTAARGTRRWKSSLAETSESPSAPLPLSVLTEEEEMFKDSVARFAADVMLPQVKTMDEQGEMTPEVIQGLFDNGVRLAEVFSDRIGETLV</sequence>
<protein>
    <recommendedName>
        <fullName evidence="2">Acyl-CoA dehydrogenase/oxidase N-terminal domain-containing protein</fullName>
    </recommendedName>
</protein>
<dbReference type="Pfam" id="PF02771">
    <property type="entry name" value="Acyl-CoA_dh_N"/>
    <property type="match status" value="1"/>
</dbReference>
<accession>A0A8T1WQR5</accession>
<dbReference type="OrthoDB" id="10262177at2759"/>
<dbReference type="AlphaFoldDB" id="A0A8T1WQR5"/>
<feature type="compositionally biased region" description="Low complexity" evidence="1">
    <location>
        <begin position="1"/>
        <end position="20"/>
    </location>
</feature>
<dbReference type="GO" id="GO:0050660">
    <property type="term" value="F:flavin adenine dinucleotide binding"/>
    <property type="evidence" value="ECO:0007669"/>
    <property type="project" value="InterPro"/>
</dbReference>
<feature type="domain" description="Acyl-CoA dehydrogenase/oxidase N-terminal" evidence="2">
    <location>
        <begin position="46"/>
        <end position="90"/>
    </location>
</feature>
<evidence type="ECO:0000313" key="4">
    <source>
        <dbReference type="Proteomes" id="UP000693981"/>
    </source>
</evidence>
<proteinExistence type="predicted"/>
<dbReference type="Proteomes" id="UP000693981">
    <property type="component" value="Unassembled WGS sequence"/>
</dbReference>
<evidence type="ECO:0000259" key="2">
    <source>
        <dbReference type="Pfam" id="PF02771"/>
    </source>
</evidence>
<evidence type="ECO:0000313" key="3">
    <source>
        <dbReference type="EMBL" id="KAG7396372.1"/>
    </source>
</evidence>
<dbReference type="GO" id="GO:0016627">
    <property type="term" value="F:oxidoreductase activity, acting on the CH-CH group of donors"/>
    <property type="evidence" value="ECO:0007669"/>
    <property type="project" value="InterPro"/>
</dbReference>
<evidence type="ECO:0000256" key="1">
    <source>
        <dbReference type="SAM" id="MobiDB-lite"/>
    </source>
</evidence>
<comment type="caution">
    <text evidence="3">The sequence shown here is derived from an EMBL/GenBank/DDBJ whole genome shotgun (WGS) entry which is preliminary data.</text>
</comment>
<keyword evidence="4" id="KW-1185">Reference proteome</keyword>
<gene>
    <name evidence="3" type="ORF">PHYBOEH_002332</name>
</gene>
<dbReference type="EMBL" id="JAGDFL010000158">
    <property type="protein sequence ID" value="KAG7396372.1"/>
    <property type="molecule type" value="Genomic_DNA"/>
</dbReference>